<evidence type="ECO:0000313" key="9">
    <source>
        <dbReference type="Proteomes" id="UP000243719"/>
    </source>
</evidence>
<evidence type="ECO:0000313" key="8">
    <source>
        <dbReference type="EMBL" id="SDV46722.1"/>
    </source>
</evidence>
<feature type="transmembrane region" description="Helical" evidence="7">
    <location>
        <begin position="260"/>
        <end position="280"/>
    </location>
</feature>
<organism evidence="8 9">
    <name type="scientific">Chitinasiproducens palmae</name>
    <dbReference type="NCBI Taxonomy" id="1770053"/>
    <lineage>
        <taxon>Bacteria</taxon>
        <taxon>Pseudomonadati</taxon>
        <taxon>Pseudomonadota</taxon>
        <taxon>Betaproteobacteria</taxon>
        <taxon>Burkholderiales</taxon>
        <taxon>Burkholderiaceae</taxon>
        <taxon>Chitinasiproducens</taxon>
    </lineage>
</organism>
<keyword evidence="2" id="KW-1003">Cell membrane</keyword>
<feature type="transmembrane region" description="Helical" evidence="7">
    <location>
        <begin position="181"/>
        <end position="204"/>
    </location>
</feature>
<keyword evidence="4 7" id="KW-1133">Transmembrane helix</keyword>
<accession>A0A1H2PK33</accession>
<proteinExistence type="predicted"/>
<feature type="transmembrane region" description="Helical" evidence="7">
    <location>
        <begin position="348"/>
        <end position="369"/>
    </location>
</feature>
<protein>
    <submittedName>
        <fullName evidence="8">Amino acid/amide ABC transporter membrane protein 2, HAAT family</fullName>
    </submittedName>
</protein>
<keyword evidence="9" id="KW-1185">Reference proteome</keyword>
<dbReference type="OrthoDB" id="9034298at2"/>
<sequence length="431" mass="46205">MKSTEKVPPLSETVDPLVTGGTRGGRLPDGAAGGPLDTLTPADAARRTGFALGLPARAPLLPRAAWLALCALSAAVAVGVPFCALLVPEGHALHLSAYGMTLAGKLLCYALGALALDLVWGYCGILSLGHGLFFALGGYAMGMYLMRAIGHEGKYQSDLPDFMVFLDWHALPWFWRGTEHIAYALLLVVLVPAAVAWLFGFFAFRSRVKGVYLSIITQAMTFAAMLLFYRNETGFGGNNGFTDFKRIAGWPVTAAGTRTALLLLTFATLIAAFILTRWIITSKLGRVVTAIRDGEARLMFVGYNPLPYKLFVWTFSAVLCGIAGALYVPQVGIINPGEMSPGNSIEMAIWVAIGGRGTLIGPIIGALAVNGAKSVFTAYFAEYWLFFLGAIFVLVPLLLPRGIVGIVADGLAWQRRRSQRGTALRGTERPQ</sequence>
<dbReference type="InterPro" id="IPR001851">
    <property type="entry name" value="ABC_transp_permease"/>
</dbReference>
<feature type="transmembrane region" description="Helical" evidence="7">
    <location>
        <begin position="99"/>
        <end position="122"/>
    </location>
</feature>
<dbReference type="PANTHER" id="PTHR30482">
    <property type="entry name" value="HIGH-AFFINITY BRANCHED-CHAIN AMINO ACID TRANSPORT SYSTEM PERMEASE"/>
    <property type="match status" value="1"/>
</dbReference>
<evidence type="ECO:0000256" key="4">
    <source>
        <dbReference type="ARBA" id="ARBA00022989"/>
    </source>
</evidence>
<feature type="region of interest" description="Disordered" evidence="6">
    <location>
        <begin position="1"/>
        <end position="35"/>
    </location>
</feature>
<dbReference type="InterPro" id="IPR017778">
    <property type="entry name" value="ABC_transptr_urea_perm_UrtC"/>
</dbReference>
<dbReference type="InterPro" id="IPR043428">
    <property type="entry name" value="LivM-like"/>
</dbReference>
<dbReference type="Pfam" id="PF02653">
    <property type="entry name" value="BPD_transp_2"/>
    <property type="match status" value="1"/>
</dbReference>
<dbReference type="GO" id="GO:0005886">
    <property type="term" value="C:plasma membrane"/>
    <property type="evidence" value="ECO:0007669"/>
    <property type="project" value="UniProtKB-SubCell"/>
</dbReference>
<evidence type="ECO:0000256" key="2">
    <source>
        <dbReference type="ARBA" id="ARBA00022475"/>
    </source>
</evidence>
<dbReference type="AlphaFoldDB" id="A0A1H2PK33"/>
<keyword evidence="3 7" id="KW-0812">Transmembrane</keyword>
<evidence type="ECO:0000256" key="5">
    <source>
        <dbReference type="ARBA" id="ARBA00023136"/>
    </source>
</evidence>
<dbReference type="NCBIfam" id="TIGR03408">
    <property type="entry name" value="urea_trans_UrtC"/>
    <property type="match status" value="1"/>
</dbReference>
<feature type="transmembrane region" description="Helical" evidence="7">
    <location>
        <begin position="128"/>
        <end position="146"/>
    </location>
</feature>
<name>A0A1H2PK33_9BURK</name>
<gene>
    <name evidence="8" type="ORF">SAMN05216551_101578</name>
</gene>
<feature type="transmembrane region" description="Helical" evidence="7">
    <location>
        <begin position="211"/>
        <end position="229"/>
    </location>
</feature>
<evidence type="ECO:0000256" key="1">
    <source>
        <dbReference type="ARBA" id="ARBA00004651"/>
    </source>
</evidence>
<comment type="subcellular location">
    <subcellularLocation>
        <location evidence="1">Cell membrane</location>
        <topology evidence="1">Multi-pass membrane protein</topology>
    </subcellularLocation>
</comment>
<dbReference type="CDD" id="cd06581">
    <property type="entry name" value="TM_PBP1_LivM_like"/>
    <property type="match status" value="1"/>
</dbReference>
<dbReference type="PANTHER" id="PTHR30482:SF4">
    <property type="entry name" value="SLR1201 PROTEIN"/>
    <property type="match status" value="1"/>
</dbReference>
<feature type="transmembrane region" description="Helical" evidence="7">
    <location>
        <begin position="381"/>
        <end position="399"/>
    </location>
</feature>
<dbReference type="EMBL" id="FNLO01000001">
    <property type="protein sequence ID" value="SDV46722.1"/>
    <property type="molecule type" value="Genomic_DNA"/>
</dbReference>
<evidence type="ECO:0000256" key="6">
    <source>
        <dbReference type="SAM" id="MobiDB-lite"/>
    </source>
</evidence>
<feature type="transmembrane region" description="Helical" evidence="7">
    <location>
        <begin position="310"/>
        <end position="328"/>
    </location>
</feature>
<feature type="transmembrane region" description="Helical" evidence="7">
    <location>
        <begin position="64"/>
        <end position="87"/>
    </location>
</feature>
<dbReference type="GO" id="GO:0015658">
    <property type="term" value="F:branched-chain amino acid transmembrane transporter activity"/>
    <property type="evidence" value="ECO:0007669"/>
    <property type="project" value="InterPro"/>
</dbReference>
<reference evidence="9" key="1">
    <citation type="submission" date="2016-09" db="EMBL/GenBank/DDBJ databases">
        <authorList>
            <person name="Varghese N."/>
            <person name="Submissions S."/>
        </authorList>
    </citation>
    <scope>NUCLEOTIDE SEQUENCE [LARGE SCALE GENOMIC DNA]</scope>
    <source>
        <strain evidence="9">JS23</strain>
    </source>
</reference>
<dbReference type="RefSeq" id="WP_091904331.1">
    <property type="nucleotide sequence ID" value="NZ_FNLO01000001.1"/>
</dbReference>
<evidence type="ECO:0000256" key="7">
    <source>
        <dbReference type="SAM" id="Phobius"/>
    </source>
</evidence>
<evidence type="ECO:0000256" key="3">
    <source>
        <dbReference type="ARBA" id="ARBA00022692"/>
    </source>
</evidence>
<dbReference type="STRING" id="1770053.SAMN05216551_101578"/>
<keyword evidence="5 7" id="KW-0472">Membrane</keyword>
<dbReference type="Proteomes" id="UP000243719">
    <property type="component" value="Unassembled WGS sequence"/>
</dbReference>